<dbReference type="Gene3D" id="3.40.50.2000">
    <property type="entry name" value="Glycogen Phosphorylase B"/>
    <property type="match status" value="2"/>
</dbReference>
<dbReference type="EMBL" id="QMIF01000002">
    <property type="protein sequence ID" value="TVM36082.1"/>
    <property type="molecule type" value="Genomic_DNA"/>
</dbReference>
<accession>A0A6P1ZKI1</accession>
<gene>
    <name evidence="1" type="ORF">DQK91_05415</name>
</gene>
<dbReference type="PANTHER" id="PTHR12526">
    <property type="entry name" value="GLYCOSYLTRANSFERASE"/>
    <property type="match status" value="1"/>
</dbReference>
<proteinExistence type="predicted"/>
<protein>
    <submittedName>
        <fullName evidence="1">Uncharacterized protein</fullName>
    </submittedName>
</protein>
<evidence type="ECO:0000313" key="2">
    <source>
        <dbReference type="Proteomes" id="UP000434052"/>
    </source>
</evidence>
<dbReference type="AlphaFoldDB" id="A0A6P1ZKI1"/>
<organism evidence="1 2">
    <name type="scientific">Oceanidesulfovibrio marinus</name>
    <dbReference type="NCBI Taxonomy" id="370038"/>
    <lineage>
        <taxon>Bacteria</taxon>
        <taxon>Pseudomonadati</taxon>
        <taxon>Thermodesulfobacteriota</taxon>
        <taxon>Desulfovibrionia</taxon>
        <taxon>Desulfovibrionales</taxon>
        <taxon>Desulfovibrionaceae</taxon>
        <taxon>Oceanidesulfovibrio</taxon>
    </lineage>
</organism>
<evidence type="ECO:0000313" key="1">
    <source>
        <dbReference type="EMBL" id="TVM36082.1"/>
    </source>
</evidence>
<dbReference type="Pfam" id="PF13692">
    <property type="entry name" value="Glyco_trans_1_4"/>
    <property type="match status" value="1"/>
</dbReference>
<dbReference type="Proteomes" id="UP000434052">
    <property type="component" value="Unassembled WGS sequence"/>
</dbReference>
<comment type="caution">
    <text evidence="1">The sequence shown here is derived from an EMBL/GenBank/DDBJ whole genome shotgun (WGS) entry which is preliminary data.</text>
</comment>
<dbReference type="CDD" id="cd03801">
    <property type="entry name" value="GT4_PimA-like"/>
    <property type="match status" value="1"/>
</dbReference>
<reference evidence="1 2" key="1">
    <citation type="submission" date="2018-06" db="EMBL/GenBank/DDBJ databases">
        <title>Complete genome of Desulfovibrio marinus P48SEP.</title>
        <authorList>
            <person name="Crispim J.S."/>
            <person name="Vidigal P.M.P."/>
            <person name="Silva L.C.F."/>
            <person name="Araujo L.C."/>
            <person name="Laguardia C.N."/>
            <person name="Dias R.S."/>
            <person name="Sousa M.P."/>
            <person name="Paula S.O."/>
            <person name="Silva C."/>
        </authorList>
    </citation>
    <scope>NUCLEOTIDE SEQUENCE [LARGE SCALE GENOMIC DNA]</scope>
    <source>
        <strain evidence="1 2">P48SEP</strain>
    </source>
</reference>
<name>A0A6P1ZKI1_9BACT</name>
<sequence>MQIIFVSYYDFKVQSAIHIFNIANELCKIGVDCTVCVTENVELVHNIGKPLFSCMTHEEILAPDFTVQDPKNTLVHAWTPRENVRQCTLALCEKLGCRYMIHLEDNELSVLEFVLGVSMEQALAMPREEVDALMPAPEELPCTHPHYFQSFLEGAAGLSVIIETLNDFKPDHVPSVVLWPSCESSMFLNARCDRNLRRDLGIGEGERVIFYPGAVSEPNKEDVLSLYKAVALLNQKGHSFRLLRTGVDFCDLGIGPELNEHVISLGFRPREEIPQYLGMADVLVQPGAPGHFNDYRFPSKLPEFFYAGKPVVMGRTNLGGMIRDGVDALLMERGDPDEIVEKVVLLTENEELAATLEKNARAFAEKHFNWRKTAAELHAFYKSIL</sequence>
<dbReference type="SUPFAM" id="SSF53756">
    <property type="entry name" value="UDP-Glycosyltransferase/glycogen phosphorylase"/>
    <property type="match status" value="1"/>
</dbReference>